<sequence>MDMPSASAKNTILNHVAIYSAATALMETCLNRLLFKEGVLKPARTRLTGKTMSIDLKELDKALTLVFSDNHVDVLSQWSEPADCTLRTSVFTLIKLKDKQQLSRLINQGDVVIEGDMQVVQHWSTLLDLAEWDPAHYLAPYIGDVVAEGISQFLRKGTGLAAHLLSRQKTYVQETLIEEWKMAPGPLELMHFSSQVEQVSTELSQLEQRLKQLEEKHDTR</sequence>
<dbReference type="InterPro" id="IPR036527">
    <property type="entry name" value="SCP2_sterol-bd_dom_sf"/>
</dbReference>
<gene>
    <name evidence="1" type="primary">ubiJ</name>
    <name evidence="4" type="ORF">M992_0969</name>
</gene>
<evidence type="ECO:0000259" key="3">
    <source>
        <dbReference type="Pfam" id="PF02036"/>
    </source>
</evidence>
<keyword evidence="5" id="KW-1185">Reference proteome</keyword>
<evidence type="ECO:0000313" key="4">
    <source>
        <dbReference type="EMBL" id="KPD03679.1"/>
    </source>
</evidence>
<dbReference type="InterPro" id="IPR003033">
    <property type="entry name" value="SCP2_sterol-bd_dom"/>
</dbReference>
<feature type="domain" description="SCP2" evidence="3">
    <location>
        <begin position="30"/>
        <end position="128"/>
    </location>
</feature>
<dbReference type="HAMAP" id="MF_02215">
    <property type="entry name" value="UbiJ"/>
    <property type="match status" value="1"/>
</dbReference>
<dbReference type="SUPFAM" id="SSF55718">
    <property type="entry name" value="SCP-like"/>
    <property type="match status" value="1"/>
</dbReference>
<comment type="function">
    <text evidence="1">Required for ubiquinone (coenzyme Q) biosynthesis. Binds hydrophobic ubiquinone biosynthetic intermediates via its SCP2 domain and is essential for the stability of the Ubi complex. May constitute a docking platform where Ubi enzymes assemble and access their SCP2-bound polyprenyl substrates.</text>
</comment>
<keyword evidence="2" id="KW-0175">Coiled coil</keyword>
<evidence type="ECO:0000256" key="2">
    <source>
        <dbReference type="SAM" id="Coils"/>
    </source>
</evidence>
<dbReference type="UniPathway" id="UPA00232"/>
<protein>
    <recommendedName>
        <fullName evidence="1">Ubiquinone biosynthesis accessory factor UbiJ</fullName>
    </recommendedName>
</protein>
<comment type="pathway">
    <text evidence="1">Cofactor biosynthesis; ubiquinone biosynthesis.</text>
</comment>
<dbReference type="Proteomes" id="UP000053226">
    <property type="component" value="Unassembled WGS sequence"/>
</dbReference>
<dbReference type="PANTHER" id="PTHR38693:SF1">
    <property type="entry name" value="UBIQUINONE BIOSYNTHESIS ACCESSORY FACTOR UBIJ"/>
    <property type="match status" value="1"/>
</dbReference>
<comment type="similarity">
    <text evidence="1">Belongs to the UbiJ family.</text>
</comment>
<dbReference type="RefSeq" id="WP_053907546.1">
    <property type="nucleotide sequence ID" value="NZ_CAWMUS010000009.1"/>
</dbReference>
<dbReference type="OrthoDB" id="5801225at2"/>
<dbReference type="GO" id="GO:0005737">
    <property type="term" value="C:cytoplasm"/>
    <property type="evidence" value="ECO:0007669"/>
    <property type="project" value="UniProtKB-SubCell"/>
</dbReference>
<keyword evidence="1" id="KW-0831">Ubiquinone biosynthesis</keyword>
<comment type="subcellular location">
    <subcellularLocation>
        <location evidence="1">Cytoplasm</location>
    </subcellularLocation>
</comment>
<dbReference type="InterPro" id="IPR038989">
    <property type="entry name" value="UbiJ"/>
</dbReference>
<dbReference type="Pfam" id="PF02036">
    <property type="entry name" value="SCP2"/>
    <property type="match status" value="1"/>
</dbReference>
<organism evidence="4 5">
    <name type="scientific">Moellerella wisconsensis ATCC 35017</name>
    <dbReference type="NCBI Taxonomy" id="1354267"/>
    <lineage>
        <taxon>Bacteria</taxon>
        <taxon>Pseudomonadati</taxon>
        <taxon>Pseudomonadota</taxon>
        <taxon>Gammaproteobacteria</taxon>
        <taxon>Enterobacterales</taxon>
        <taxon>Morganellaceae</taxon>
        <taxon>Moellerella</taxon>
    </lineage>
</organism>
<accession>A0A0N0Z9B6</accession>
<dbReference type="GO" id="GO:0006744">
    <property type="term" value="P:ubiquinone biosynthetic process"/>
    <property type="evidence" value="ECO:0007669"/>
    <property type="project" value="UniProtKB-UniRule"/>
</dbReference>
<dbReference type="Gene3D" id="3.30.1050.10">
    <property type="entry name" value="SCP2 sterol-binding domain"/>
    <property type="match status" value="1"/>
</dbReference>
<evidence type="ECO:0000313" key="5">
    <source>
        <dbReference type="Proteomes" id="UP000053226"/>
    </source>
</evidence>
<proteinExistence type="inferred from homology"/>
<feature type="coiled-coil region" evidence="2">
    <location>
        <begin position="189"/>
        <end position="216"/>
    </location>
</feature>
<comment type="caution">
    <text evidence="4">The sequence shown here is derived from an EMBL/GenBank/DDBJ whole genome shotgun (WGS) entry which is preliminary data.</text>
</comment>
<name>A0A0N0Z9B6_9GAMM</name>
<dbReference type="PANTHER" id="PTHR38693">
    <property type="entry name" value="UBIQUINONE BIOSYNTHESIS PROTEIN UBIJ"/>
    <property type="match status" value="1"/>
</dbReference>
<dbReference type="EMBL" id="LGAA01000009">
    <property type="protein sequence ID" value="KPD03679.1"/>
    <property type="molecule type" value="Genomic_DNA"/>
</dbReference>
<dbReference type="AlphaFoldDB" id="A0A0N0Z9B6"/>
<reference evidence="4 5" key="1">
    <citation type="submission" date="2015-07" db="EMBL/GenBank/DDBJ databases">
        <title>ATOL: Assembling a taxonomically balanced genome-scale reconstruction of the evolutionary history of the Enterobacteriaceae.</title>
        <authorList>
            <person name="Plunkett G.III."/>
            <person name="Neeno-Eckwall E.C."/>
            <person name="Glasner J.D."/>
            <person name="Perna N.T."/>
        </authorList>
    </citation>
    <scope>NUCLEOTIDE SEQUENCE [LARGE SCALE GENOMIC DNA]</scope>
    <source>
        <strain evidence="4 5">ATCC 35017</strain>
    </source>
</reference>
<keyword evidence="1" id="KW-0963">Cytoplasm</keyword>
<evidence type="ECO:0000256" key="1">
    <source>
        <dbReference type="HAMAP-Rule" id="MF_02215"/>
    </source>
</evidence>